<reference evidence="1 2" key="1">
    <citation type="submission" date="2019-03" db="EMBL/GenBank/DDBJ databases">
        <title>Genomic analyses of the natural microbiome of Caenorhabditis elegans.</title>
        <authorList>
            <person name="Samuel B."/>
        </authorList>
    </citation>
    <scope>NUCLEOTIDE SEQUENCE [LARGE SCALE GENOMIC DNA]</scope>
    <source>
        <strain evidence="1 2">JUb18</strain>
    </source>
</reference>
<protein>
    <submittedName>
        <fullName evidence="1">Uncharacterized protein</fullName>
    </submittedName>
</protein>
<dbReference type="EMBL" id="SNYA01000001">
    <property type="protein sequence ID" value="TDP95914.1"/>
    <property type="molecule type" value="Genomic_DNA"/>
</dbReference>
<dbReference type="OrthoDB" id="4409815at2"/>
<gene>
    <name evidence="1" type="ORF">EDF62_0609</name>
</gene>
<accession>A0A4R6S922</accession>
<organism evidence="1 2">
    <name type="scientific">Leucobacter luti</name>
    <dbReference type="NCBI Taxonomy" id="340320"/>
    <lineage>
        <taxon>Bacteria</taxon>
        <taxon>Bacillati</taxon>
        <taxon>Actinomycetota</taxon>
        <taxon>Actinomycetes</taxon>
        <taxon>Micrococcales</taxon>
        <taxon>Microbacteriaceae</taxon>
        <taxon>Leucobacter</taxon>
    </lineage>
</organism>
<dbReference type="AlphaFoldDB" id="A0A4R6S922"/>
<proteinExistence type="predicted"/>
<comment type="caution">
    <text evidence="1">The sequence shown here is derived from an EMBL/GenBank/DDBJ whole genome shotgun (WGS) entry which is preliminary data.</text>
</comment>
<sequence>MKNSSSEEPPTEIRLANDYMAFRPLWGEYGGLHDDNFVPADIDAQLKKWADTFEDYYDVESGWQNIEICQRQYAEGQRLAKVVQEHFGTGAVVSLDFWELRVSGKTLTLKDLEF</sequence>
<name>A0A4R6S922_9MICO</name>
<dbReference type="Proteomes" id="UP000295601">
    <property type="component" value="Unassembled WGS sequence"/>
</dbReference>
<evidence type="ECO:0000313" key="1">
    <source>
        <dbReference type="EMBL" id="TDP95914.1"/>
    </source>
</evidence>
<keyword evidence="2" id="KW-1185">Reference proteome</keyword>
<evidence type="ECO:0000313" key="2">
    <source>
        <dbReference type="Proteomes" id="UP000295601"/>
    </source>
</evidence>
<dbReference type="RefSeq" id="WP_133615686.1">
    <property type="nucleotide sequence ID" value="NZ_SNYA01000001.1"/>
</dbReference>